<dbReference type="InterPro" id="IPR006083">
    <property type="entry name" value="PRK/URK"/>
</dbReference>
<organism evidence="2 3">
    <name type="scientific">Pseudoalteromonas piscicida</name>
    <dbReference type="NCBI Taxonomy" id="43662"/>
    <lineage>
        <taxon>Bacteria</taxon>
        <taxon>Pseudomonadati</taxon>
        <taxon>Pseudomonadota</taxon>
        <taxon>Gammaproteobacteria</taxon>
        <taxon>Alteromonadales</taxon>
        <taxon>Pseudoalteromonadaceae</taxon>
        <taxon>Pseudoalteromonas</taxon>
    </lineage>
</organism>
<accession>A0A2A5JK02</accession>
<dbReference type="AlphaFoldDB" id="A0A2A5JK02"/>
<dbReference type="Pfam" id="PF00485">
    <property type="entry name" value="PRK"/>
    <property type="match status" value="1"/>
</dbReference>
<feature type="domain" description="Phosphoribulokinase/uridine kinase" evidence="1">
    <location>
        <begin position="20"/>
        <end position="133"/>
    </location>
</feature>
<dbReference type="InterPro" id="IPR027417">
    <property type="entry name" value="P-loop_NTPase"/>
</dbReference>
<gene>
    <name evidence="2" type="ORF">CEX98_21595</name>
</gene>
<reference evidence="3" key="1">
    <citation type="journal article" date="2019" name="Genome Announc.">
        <title>Draft Genome Sequence of Pseudoalteromonas piscicida Strain 36Y ROTHPW, an Hypersaline Seawater Isolate from the South Coast of Sonora, Mexico.</title>
        <authorList>
            <person name="Sanchez-Diaz R."/>
            <person name="Molina-Garza Z.J."/>
            <person name="Cruz-Suarez L.E."/>
            <person name="Selvin J."/>
            <person name="Kiran G.S."/>
            <person name="Ibarra-Gamez J.C."/>
            <person name="Gomez-Gil B."/>
            <person name="Galaviz-Silva L."/>
        </authorList>
    </citation>
    <scope>NUCLEOTIDE SEQUENCE [LARGE SCALE GENOMIC DNA]</scope>
    <source>
        <strain evidence="3">36Y_RITHPW</strain>
    </source>
</reference>
<evidence type="ECO:0000313" key="3">
    <source>
        <dbReference type="Proteomes" id="UP000228621"/>
    </source>
</evidence>
<dbReference type="OrthoDB" id="455474at2"/>
<sequence>MDKLSAQVKKKQTAQEPLLVGVSGVQGAGKSTLSQQLSKRLQQDGISCECVSLDDFYLDPQARAQLAEQYHPLFKQRGLPGTHDLALLDTVLTQLRAGKAFSLPVFDKSIDKKLPPSQWRKVEAELSVLILEGWCLGIGAQPASLLTQPVNAYERQQDKDASFRKVVNQFLQQYYQPRFAQIDYLVYLNGMDFDRVFRWRLEQEHQLIKTRGRGMSDEQVKQFIQPFQRLSEWGMQYLADAADTLVCLGEAREVVNVKHRAAD</sequence>
<dbReference type="GO" id="GO:0016301">
    <property type="term" value="F:kinase activity"/>
    <property type="evidence" value="ECO:0007669"/>
    <property type="project" value="UniProtKB-KW"/>
</dbReference>
<keyword evidence="2" id="KW-0418">Kinase</keyword>
<dbReference type="Gene3D" id="3.40.50.300">
    <property type="entry name" value="P-loop containing nucleotide triphosphate hydrolases"/>
    <property type="match status" value="1"/>
</dbReference>
<dbReference type="PANTHER" id="PTHR10285">
    <property type="entry name" value="URIDINE KINASE"/>
    <property type="match status" value="1"/>
</dbReference>
<dbReference type="SUPFAM" id="SSF52540">
    <property type="entry name" value="P-loop containing nucleoside triphosphate hydrolases"/>
    <property type="match status" value="1"/>
</dbReference>
<dbReference type="EMBL" id="NKHF01000107">
    <property type="protein sequence ID" value="PCK29689.1"/>
    <property type="molecule type" value="Genomic_DNA"/>
</dbReference>
<keyword evidence="2" id="KW-0808">Transferase</keyword>
<dbReference type="Proteomes" id="UP000228621">
    <property type="component" value="Unassembled WGS sequence"/>
</dbReference>
<protein>
    <submittedName>
        <fullName evidence="2">Kinase</fullName>
    </submittedName>
</protein>
<evidence type="ECO:0000313" key="2">
    <source>
        <dbReference type="EMBL" id="PCK29689.1"/>
    </source>
</evidence>
<name>A0A2A5JK02_PSEO7</name>
<proteinExistence type="predicted"/>
<evidence type="ECO:0000259" key="1">
    <source>
        <dbReference type="Pfam" id="PF00485"/>
    </source>
</evidence>
<keyword evidence="3" id="KW-1185">Reference proteome</keyword>
<comment type="caution">
    <text evidence="2">The sequence shown here is derived from an EMBL/GenBank/DDBJ whole genome shotgun (WGS) entry which is preliminary data.</text>
</comment>
<dbReference type="GO" id="GO:0005524">
    <property type="term" value="F:ATP binding"/>
    <property type="evidence" value="ECO:0007669"/>
    <property type="project" value="InterPro"/>
</dbReference>